<dbReference type="InterPro" id="IPR036974">
    <property type="entry name" value="PUA_sf"/>
</dbReference>
<keyword evidence="6 8" id="KW-0418">Kinase</keyword>
<evidence type="ECO:0000256" key="4">
    <source>
        <dbReference type="ARBA" id="ARBA00022679"/>
    </source>
</evidence>
<evidence type="ECO:0000256" key="8">
    <source>
        <dbReference type="HAMAP-Rule" id="MF_00456"/>
    </source>
</evidence>
<evidence type="ECO:0000256" key="1">
    <source>
        <dbReference type="ARBA" id="ARBA00022490"/>
    </source>
</evidence>
<keyword evidence="7 8" id="KW-0067">ATP-binding</keyword>
<dbReference type="CDD" id="cd04242">
    <property type="entry name" value="AAK_G5K_ProB"/>
    <property type="match status" value="1"/>
</dbReference>
<gene>
    <name evidence="8" type="primary">proB</name>
    <name evidence="10" type="ORF">SAMN05192551_10478</name>
</gene>
<keyword evidence="4 8" id="KW-0808">Transferase</keyword>
<evidence type="ECO:0000256" key="5">
    <source>
        <dbReference type="ARBA" id="ARBA00022741"/>
    </source>
</evidence>
<evidence type="ECO:0000313" key="10">
    <source>
        <dbReference type="EMBL" id="SFH89366.1"/>
    </source>
</evidence>
<name>A0A1I3DRL5_9FIRM</name>
<comment type="pathway">
    <text evidence="8">Amino-acid biosynthesis; L-proline biosynthesis; L-glutamate 5-semialdehyde from L-glutamate: step 1/2.</text>
</comment>
<comment type="subcellular location">
    <subcellularLocation>
        <location evidence="8">Cytoplasm</location>
    </subcellularLocation>
</comment>
<dbReference type="SUPFAM" id="SSF88697">
    <property type="entry name" value="PUA domain-like"/>
    <property type="match status" value="1"/>
</dbReference>
<dbReference type="Pfam" id="PF00696">
    <property type="entry name" value="AA_kinase"/>
    <property type="match status" value="1"/>
</dbReference>
<dbReference type="RefSeq" id="WP_330391016.1">
    <property type="nucleotide sequence ID" value="NZ_FOQA01000004.1"/>
</dbReference>
<dbReference type="InterPro" id="IPR036393">
    <property type="entry name" value="AceGlu_kinase-like_sf"/>
</dbReference>
<dbReference type="AlphaFoldDB" id="A0A1I3DRL5"/>
<dbReference type="PROSITE" id="PS00902">
    <property type="entry name" value="GLUTAMATE_5_KINASE"/>
    <property type="match status" value="1"/>
</dbReference>
<dbReference type="GO" id="GO:0003723">
    <property type="term" value="F:RNA binding"/>
    <property type="evidence" value="ECO:0007669"/>
    <property type="project" value="InterPro"/>
</dbReference>
<feature type="binding site" evidence="8">
    <location>
        <position position="148"/>
    </location>
    <ligand>
        <name>substrate</name>
    </ligand>
</feature>
<dbReference type="PRINTS" id="PR00474">
    <property type="entry name" value="GLU5KINASE"/>
</dbReference>
<reference evidence="11" key="1">
    <citation type="submission" date="2016-10" db="EMBL/GenBank/DDBJ databases">
        <authorList>
            <person name="Varghese N."/>
            <person name="Submissions S."/>
        </authorList>
    </citation>
    <scope>NUCLEOTIDE SEQUENCE [LARGE SCALE GENOMIC DNA]</scope>
    <source>
        <strain evidence="11">Z-7934</strain>
    </source>
</reference>
<keyword evidence="11" id="KW-1185">Reference proteome</keyword>
<proteinExistence type="inferred from homology"/>
<dbReference type="HAMAP" id="MF_00456">
    <property type="entry name" value="ProB"/>
    <property type="match status" value="1"/>
</dbReference>
<feature type="binding site" evidence="8">
    <location>
        <position position="61"/>
    </location>
    <ligand>
        <name>substrate</name>
    </ligand>
</feature>
<dbReference type="UniPathway" id="UPA00098">
    <property type="reaction ID" value="UER00359"/>
</dbReference>
<dbReference type="FunFam" id="2.30.130.10:FF:000007">
    <property type="entry name" value="Glutamate 5-kinase"/>
    <property type="match status" value="1"/>
</dbReference>
<comment type="function">
    <text evidence="8">Catalyzes the transfer of a phosphate group to glutamate to form L-glutamate 5-phosphate.</text>
</comment>
<dbReference type="SMART" id="SM00359">
    <property type="entry name" value="PUA"/>
    <property type="match status" value="1"/>
</dbReference>
<dbReference type="InterPro" id="IPR001057">
    <property type="entry name" value="Glu/AcGlu_kinase"/>
</dbReference>
<dbReference type="Pfam" id="PF01472">
    <property type="entry name" value="PUA"/>
    <property type="match status" value="1"/>
</dbReference>
<feature type="binding site" evidence="8">
    <location>
        <position position="160"/>
    </location>
    <ligand>
        <name>substrate</name>
    </ligand>
</feature>
<dbReference type="GO" id="GO:0005829">
    <property type="term" value="C:cytosol"/>
    <property type="evidence" value="ECO:0007669"/>
    <property type="project" value="TreeGrafter"/>
</dbReference>
<evidence type="ECO:0000259" key="9">
    <source>
        <dbReference type="SMART" id="SM00359"/>
    </source>
</evidence>
<feature type="binding site" evidence="8">
    <location>
        <begin position="222"/>
        <end position="228"/>
    </location>
    <ligand>
        <name>ATP</name>
        <dbReference type="ChEBI" id="CHEBI:30616"/>
    </ligand>
</feature>
<dbReference type="PROSITE" id="PS50890">
    <property type="entry name" value="PUA"/>
    <property type="match status" value="1"/>
</dbReference>
<dbReference type="Proteomes" id="UP000199287">
    <property type="component" value="Unassembled WGS sequence"/>
</dbReference>
<keyword evidence="1 8" id="KW-0963">Cytoplasm</keyword>
<dbReference type="PANTHER" id="PTHR43654:SF1">
    <property type="entry name" value="ISOPENTENYL PHOSPHATE KINASE"/>
    <property type="match status" value="1"/>
</dbReference>
<dbReference type="EC" id="2.7.2.11" evidence="8"/>
<dbReference type="InterPro" id="IPR019797">
    <property type="entry name" value="Glutamate_5-kinase_CS"/>
</dbReference>
<evidence type="ECO:0000256" key="3">
    <source>
        <dbReference type="ARBA" id="ARBA00022650"/>
    </source>
</evidence>
<dbReference type="NCBIfam" id="TIGR01027">
    <property type="entry name" value="proB"/>
    <property type="match status" value="1"/>
</dbReference>
<dbReference type="InterPro" id="IPR001048">
    <property type="entry name" value="Asp/Glu/Uridylate_kinase"/>
</dbReference>
<dbReference type="InterPro" id="IPR002478">
    <property type="entry name" value="PUA"/>
</dbReference>
<evidence type="ECO:0000313" key="11">
    <source>
        <dbReference type="Proteomes" id="UP000199287"/>
    </source>
</evidence>
<keyword evidence="2 8" id="KW-0028">Amino-acid biosynthesis</keyword>
<dbReference type="GO" id="GO:0005524">
    <property type="term" value="F:ATP binding"/>
    <property type="evidence" value="ECO:0007669"/>
    <property type="project" value="UniProtKB-KW"/>
</dbReference>
<protein>
    <recommendedName>
        <fullName evidence="8">Glutamate 5-kinase</fullName>
        <ecNumber evidence="8">2.7.2.11</ecNumber>
    </recommendedName>
    <alternativeName>
        <fullName evidence="8">Gamma-glutamyl kinase</fullName>
        <shortName evidence="8">GK</shortName>
    </alternativeName>
</protein>
<evidence type="ECO:0000256" key="6">
    <source>
        <dbReference type="ARBA" id="ARBA00022777"/>
    </source>
</evidence>
<comment type="catalytic activity">
    <reaction evidence="8">
        <text>L-glutamate + ATP = L-glutamyl 5-phosphate + ADP</text>
        <dbReference type="Rhea" id="RHEA:14877"/>
        <dbReference type="ChEBI" id="CHEBI:29985"/>
        <dbReference type="ChEBI" id="CHEBI:30616"/>
        <dbReference type="ChEBI" id="CHEBI:58274"/>
        <dbReference type="ChEBI" id="CHEBI:456216"/>
        <dbReference type="EC" id="2.7.2.11"/>
    </reaction>
</comment>
<dbReference type="InterPro" id="IPR041739">
    <property type="entry name" value="G5K_ProB"/>
</dbReference>
<dbReference type="EMBL" id="FOQA01000004">
    <property type="protein sequence ID" value="SFH89366.1"/>
    <property type="molecule type" value="Genomic_DNA"/>
</dbReference>
<feature type="binding site" evidence="8">
    <location>
        <begin position="180"/>
        <end position="181"/>
    </location>
    <ligand>
        <name>ATP</name>
        <dbReference type="ChEBI" id="CHEBI:30616"/>
    </ligand>
</feature>
<dbReference type="CDD" id="cd21157">
    <property type="entry name" value="PUA_G5K"/>
    <property type="match status" value="1"/>
</dbReference>
<dbReference type="SUPFAM" id="SSF53633">
    <property type="entry name" value="Carbamate kinase-like"/>
    <property type="match status" value="1"/>
</dbReference>
<feature type="binding site" evidence="8">
    <location>
        <position position="21"/>
    </location>
    <ligand>
        <name>ATP</name>
        <dbReference type="ChEBI" id="CHEBI:30616"/>
    </ligand>
</feature>
<dbReference type="GO" id="GO:0055129">
    <property type="term" value="P:L-proline biosynthetic process"/>
    <property type="evidence" value="ECO:0007669"/>
    <property type="project" value="UniProtKB-UniRule"/>
</dbReference>
<dbReference type="Gene3D" id="3.40.1160.10">
    <property type="entry name" value="Acetylglutamate kinase-like"/>
    <property type="match status" value="1"/>
</dbReference>
<dbReference type="PANTHER" id="PTHR43654">
    <property type="entry name" value="GLUTAMATE 5-KINASE"/>
    <property type="match status" value="1"/>
</dbReference>
<keyword evidence="3 8" id="KW-0641">Proline biosynthesis</keyword>
<dbReference type="InterPro" id="IPR005715">
    <property type="entry name" value="Glu_5kinase/COase_Synthase"/>
</dbReference>
<feature type="domain" description="PUA" evidence="9">
    <location>
        <begin position="288"/>
        <end position="370"/>
    </location>
</feature>
<dbReference type="STRING" id="69895.SAMN05192551_10478"/>
<sequence length="378" mass="41738">MHHMKDLEEKRSLNMKRMVIKVGTSTLTHSNGRINYYRMDHIARQIADIKNMGYEVTLVSSGAIGSGMGKMGLRKKPSGIPQRQALAAVGQGVMMHMYEKFFGEYSQIVAQVLLTRDDINSRERYLNARHTLTALHRYDVIPIVNENDTISFDEIRFGDNDNLAALTAVLVDADLLVLLSDIDGLYQENPQDNPEAPFIETVTSITEKIESMAGKPGSNLGSGGMITKIEAAKIATNNGIPMILANGSQQEVLLDIVEGKKVGTLFLPKEHRMGVKKGWIGFASKTEGEITVDEGAENALRNRGKSLLPSGITSVKGTFERGSVISIFGKKGEIARGISNYGFNEIDKIKGCQSKDIEKILGYCYYMEVIHRDHLTLL</sequence>
<evidence type="ECO:0000256" key="7">
    <source>
        <dbReference type="ARBA" id="ARBA00022840"/>
    </source>
</evidence>
<dbReference type="InterPro" id="IPR015947">
    <property type="entry name" value="PUA-like_sf"/>
</dbReference>
<comment type="similarity">
    <text evidence="8">Belongs to the glutamate 5-kinase family.</text>
</comment>
<dbReference type="InterPro" id="IPR011529">
    <property type="entry name" value="Glu_5kinase"/>
</dbReference>
<accession>A0A1I3DRL5</accession>
<dbReference type="Gene3D" id="2.30.130.10">
    <property type="entry name" value="PUA domain"/>
    <property type="match status" value="1"/>
</dbReference>
<evidence type="ECO:0000256" key="2">
    <source>
        <dbReference type="ARBA" id="ARBA00022605"/>
    </source>
</evidence>
<organism evidence="10 11">
    <name type="scientific">Tindallia magadiensis</name>
    <dbReference type="NCBI Taxonomy" id="69895"/>
    <lineage>
        <taxon>Bacteria</taxon>
        <taxon>Bacillati</taxon>
        <taxon>Bacillota</taxon>
        <taxon>Clostridia</taxon>
        <taxon>Peptostreptococcales</taxon>
        <taxon>Tindalliaceae</taxon>
        <taxon>Tindallia</taxon>
    </lineage>
</organism>
<dbReference type="FunFam" id="3.40.1160.10:FF:000018">
    <property type="entry name" value="Glutamate 5-kinase"/>
    <property type="match status" value="1"/>
</dbReference>
<dbReference type="PIRSF" id="PIRSF000729">
    <property type="entry name" value="GK"/>
    <property type="match status" value="1"/>
</dbReference>
<keyword evidence="5 8" id="KW-0547">Nucleotide-binding</keyword>
<dbReference type="GO" id="GO:0004349">
    <property type="term" value="F:glutamate 5-kinase activity"/>
    <property type="evidence" value="ECO:0007669"/>
    <property type="project" value="UniProtKB-UniRule"/>
</dbReference>